<dbReference type="EMBL" id="ML120528">
    <property type="protein sequence ID" value="RPA90386.1"/>
    <property type="molecule type" value="Genomic_DNA"/>
</dbReference>
<name>A0A3N4IWY1_9PEZI</name>
<protein>
    <submittedName>
        <fullName evidence="2">Uncharacterized protein</fullName>
    </submittedName>
</protein>
<gene>
    <name evidence="2" type="ORF">L873DRAFT_1821264</name>
</gene>
<sequence>VSVSVYLYESGGAESESEAGIGGDHHPGITLYIYTSTLQLPHTPLPYPPPHTLHLSRNPLLPSPPFQRSPNNGNTP</sequence>
<feature type="non-terminal residue" evidence="2">
    <location>
        <position position="1"/>
    </location>
</feature>
<evidence type="ECO:0000256" key="1">
    <source>
        <dbReference type="SAM" id="MobiDB-lite"/>
    </source>
</evidence>
<accession>A0A3N4IWY1</accession>
<reference evidence="2 3" key="1">
    <citation type="journal article" date="2018" name="Nat. Ecol. Evol.">
        <title>Pezizomycetes genomes reveal the molecular basis of ectomycorrhizal truffle lifestyle.</title>
        <authorList>
            <person name="Murat C."/>
            <person name="Payen T."/>
            <person name="Noel B."/>
            <person name="Kuo A."/>
            <person name="Morin E."/>
            <person name="Chen J."/>
            <person name="Kohler A."/>
            <person name="Krizsan K."/>
            <person name="Balestrini R."/>
            <person name="Da Silva C."/>
            <person name="Montanini B."/>
            <person name="Hainaut M."/>
            <person name="Levati E."/>
            <person name="Barry K.W."/>
            <person name="Belfiori B."/>
            <person name="Cichocki N."/>
            <person name="Clum A."/>
            <person name="Dockter R.B."/>
            <person name="Fauchery L."/>
            <person name="Guy J."/>
            <person name="Iotti M."/>
            <person name="Le Tacon F."/>
            <person name="Lindquist E.A."/>
            <person name="Lipzen A."/>
            <person name="Malagnac F."/>
            <person name="Mello A."/>
            <person name="Molinier V."/>
            <person name="Miyauchi S."/>
            <person name="Poulain J."/>
            <person name="Riccioni C."/>
            <person name="Rubini A."/>
            <person name="Sitrit Y."/>
            <person name="Splivallo R."/>
            <person name="Traeger S."/>
            <person name="Wang M."/>
            <person name="Zifcakova L."/>
            <person name="Wipf D."/>
            <person name="Zambonelli A."/>
            <person name="Paolocci F."/>
            <person name="Nowrousian M."/>
            <person name="Ottonello S."/>
            <person name="Baldrian P."/>
            <person name="Spatafora J.W."/>
            <person name="Henrissat B."/>
            <person name="Nagy L.G."/>
            <person name="Aury J.M."/>
            <person name="Wincker P."/>
            <person name="Grigoriev I.V."/>
            <person name="Bonfante P."/>
            <person name="Martin F.M."/>
        </authorList>
    </citation>
    <scope>NUCLEOTIDE SEQUENCE [LARGE SCALE GENOMIC DNA]</scope>
    <source>
        <strain evidence="2 3">120613-1</strain>
    </source>
</reference>
<feature type="region of interest" description="Disordered" evidence="1">
    <location>
        <begin position="43"/>
        <end position="76"/>
    </location>
</feature>
<organism evidence="2 3">
    <name type="scientific">Choiromyces venosus 120613-1</name>
    <dbReference type="NCBI Taxonomy" id="1336337"/>
    <lineage>
        <taxon>Eukaryota</taxon>
        <taxon>Fungi</taxon>
        <taxon>Dikarya</taxon>
        <taxon>Ascomycota</taxon>
        <taxon>Pezizomycotina</taxon>
        <taxon>Pezizomycetes</taxon>
        <taxon>Pezizales</taxon>
        <taxon>Tuberaceae</taxon>
        <taxon>Choiromyces</taxon>
    </lineage>
</organism>
<dbReference type="Proteomes" id="UP000276215">
    <property type="component" value="Unassembled WGS sequence"/>
</dbReference>
<keyword evidence="3" id="KW-1185">Reference proteome</keyword>
<feature type="non-terminal residue" evidence="2">
    <location>
        <position position="76"/>
    </location>
</feature>
<evidence type="ECO:0000313" key="2">
    <source>
        <dbReference type="EMBL" id="RPA90386.1"/>
    </source>
</evidence>
<feature type="region of interest" description="Disordered" evidence="1">
    <location>
        <begin position="1"/>
        <end position="22"/>
    </location>
</feature>
<evidence type="ECO:0000313" key="3">
    <source>
        <dbReference type="Proteomes" id="UP000276215"/>
    </source>
</evidence>
<dbReference type="AlphaFoldDB" id="A0A3N4IWY1"/>
<proteinExistence type="predicted"/>